<dbReference type="InterPro" id="IPR013216">
    <property type="entry name" value="Methyltransf_11"/>
</dbReference>
<accession>A0A840YYD9</accession>
<dbReference type="CDD" id="cd02440">
    <property type="entry name" value="AdoMet_MTases"/>
    <property type="match status" value="1"/>
</dbReference>
<dbReference type="RefSeq" id="WP_184002408.1">
    <property type="nucleotide sequence ID" value="NZ_BAABIF010000013.1"/>
</dbReference>
<evidence type="ECO:0000256" key="1">
    <source>
        <dbReference type="ARBA" id="ARBA00008361"/>
    </source>
</evidence>
<evidence type="ECO:0000259" key="4">
    <source>
        <dbReference type="Pfam" id="PF08241"/>
    </source>
</evidence>
<dbReference type="Pfam" id="PF08241">
    <property type="entry name" value="Methyltransf_11"/>
    <property type="match status" value="1"/>
</dbReference>
<dbReference type="GO" id="GO:0032259">
    <property type="term" value="P:methylation"/>
    <property type="evidence" value="ECO:0007669"/>
    <property type="project" value="UniProtKB-KW"/>
</dbReference>
<proteinExistence type="inferred from homology"/>
<evidence type="ECO:0000313" key="6">
    <source>
        <dbReference type="Proteomes" id="UP000554342"/>
    </source>
</evidence>
<protein>
    <submittedName>
        <fullName evidence="5">Ubiquinone/menaquinone biosynthesis C-methylase UbiE</fullName>
    </submittedName>
</protein>
<keyword evidence="6" id="KW-1185">Reference proteome</keyword>
<gene>
    <name evidence="5" type="ORF">FHR23_001465</name>
</gene>
<comment type="caution">
    <text evidence="5">The sequence shown here is derived from an EMBL/GenBank/DDBJ whole genome shotgun (WGS) entry which is preliminary data.</text>
</comment>
<dbReference type="EMBL" id="JACIJI010000002">
    <property type="protein sequence ID" value="MBB5718542.1"/>
    <property type="molecule type" value="Genomic_DNA"/>
</dbReference>
<name>A0A840YYD9_9SPHN</name>
<dbReference type="GO" id="GO:0008757">
    <property type="term" value="F:S-adenosylmethionine-dependent methyltransferase activity"/>
    <property type="evidence" value="ECO:0007669"/>
    <property type="project" value="InterPro"/>
</dbReference>
<dbReference type="Proteomes" id="UP000554342">
    <property type="component" value="Unassembled WGS sequence"/>
</dbReference>
<keyword evidence="5" id="KW-0830">Ubiquinone</keyword>
<dbReference type="SUPFAM" id="SSF53335">
    <property type="entry name" value="S-adenosyl-L-methionine-dependent methyltransferases"/>
    <property type="match status" value="1"/>
</dbReference>
<feature type="domain" description="Methyltransferase type 11" evidence="4">
    <location>
        <begin position="48"/>
        <end position="144"/>
    </location>
</feature>
<evidence type="ECO:0000313" key="5">
    <source>
        <dbReference type="EMBL" id="MBB5718542.1"/>
    </source>
</evidence>
<dbReference type="AlphaFoldDB" id="A0A840YYD9"/>
<dbReference type="InterPro" id="IPR029063">
    <property type="entry name" value="SAM-dependent_MTases_sf"/>
</dbReference>
<dbReference type="Gene3D" id="3.40.50.150">
    <property type="entry name" value="Vaccinia Virus protein VP39"/>
    <property type="match status" value="1"/>
</dbReference>
<dbReference type="PANTHER" id="PTHR44942">
    <property type="entry name" value="METHYLTRANSF_11 DOMAIN-CONTAINING PROTEIN"/>
    <property type="match status" value="1"/>
</dbReference>
<reference evidence="5 6" key="1">
    <citation type="submission" date="2020-08" db="EMBL/GenBank/DDBJ databases">
        <title>Genomic Encyclopedia of Type Strains, Phase IV (KMG-IV): sequencing the most valuable type-strain genomes for metagenomic binning, comparative biology and taxonomic classification.</title>
        <authorList>
            <person name="Goeker M."/>
        </authorList>
    </citation>
    <scope>NUCLEOTIDE SEQUENCE [LARGE SCALE GENOMIC DNA]</scope>
    <source>
        <strain evidence="5 6">DSM 27203</strain>
    </source>
</reference>
<comment type="similarity">
    <text evidence="1">Belongs to the methyltransferase superfamily.</text>
</comment>
<dbReference type="PANTHER" id="PTHR44942:SF4">
    <property type="entry name" value="METHYLTRANSFERASE TYPE 11 DOMAIN-CONTAINING PROTEIN"/>
    <property type="match status" value="1"/>
</dbReference>
<sequence length="257" mass="27541">MTRKHNSIVRSQFGAGATDYVTSTAHAQGADLQRIAAVAAIHRPRHALDLGCGGGHVAYAMAPHAEEVTATDLSPEMLAVVETEAARRGLSNIRTICAPAEALPFADASFDMVACRFSAHHWHDVPAGLNEARRVLRPGGQAIFADVIAPPPAAADTHLQAVELLRDPSHVRDYSEAEWSAMLERAGFVTGAVGKGRLRMEFRDWTARMRTSEDRAAAIRILQNLASSDVSSHFAIEEDGSFTIDTIVIEAVSPAAA</sequence>
<evidence type="ECO:0000256" key="2">
    <source>
        <dbReference type="ARBA" id="ARBA00022603"/>
    </source>
</evidence>
<keyword evidence="2 5" id="KW-0489">Methyltransferase</keyword>
<organism evidence="5 6">
    <name type="scientific">Stakelama sediminis</name>
    <dbReference type="NCBI Taxonomy" id="463200"/>
    <lineage>
        <taxon>Bacteria</taxon>
        <taxon>Pseudomonadati</taxon>
        <taxon>Pseudomonadota</taxon>
        <taxon>Alphaproteobacteria</taxon>
        <taxon>Sphingomonadales</taxon>
        <taxon>Sphingomonadaceae</taxon>
        <taxon>Stakelama</taxon>
    </lineage>
</organism>
<dbReference type="InterPro" id="IPR051052">
    <property type="entry name" value="Diverse_substrate_MTase"/>
</dbReference>
<evidence type="ECO:0000256" key="3">
    <source>
        <dbReference type="ARBA" id="ARBA00022679"/>
    </source>
</evidence>
<keyword evidence="3" id="KW-0808">Transferase</keyword>